<dbReference type="InterPro" id="IPR020827">
    <property type="entry name" value="Asparaginase/glutaminase_AS1"/>
</dbReference>
<dbReference type="PIRSF" id="PIRSF500176">
    <property type="entry name" value="L_ASNase"/>
    <property type="match status" value="1"/>
</dbReference>
<organism evidence="7 8">
    <name type="scientific">Variovorax ureilyticus</name>
    <dbReference type="NCBI Taxonomy" id="1836198"/>
    <lineage>
        <taxon>Bacteria</taxon>
        <taxon>Pseudomonadati</taxon>
        <taxon>Pseudomonadota</taxon>
        <taxon>Betaproteobacteria</taxon>
        <taxon>Burkholderiales</taxon>
        <taxon>Comamonadaceae</taxon>
        <taxon>Variovorax</taxon>
    </lineage>
</organism>
<protein>
    <submittedName>
        <fullName evidence="7">Asparaginase</fullName>
    </submittedName>
</protein>
<name>A0ABU8VA87_9BURK</name>
<accession>A0ABU8VA87</accession>
<dbReference type="PROSITE" id="PS00144">
    <property type="entry name" value="ASN_GLN_ASE_1"/>
    <property type="match status" value="1"/>
</dbReference>
<dbReference type="Pfam" id="PF00710">
    <property type="entry name" value="Asparaginase"/>
    <property type="match status" value="1"/>
</dbReference>
<dbReference type="InterPro" id="IPR037152">
    <property type="entry name" value="L-asparaginase_N_sf"/>
</dbReference>
<dbReference type="Gene3D" id="3.40.50.40">
    <property type="match status" value="1"/>
</dbReference>
<feature type="domain" description="L-asparaginase N-terminal" evidence="5">
    <location>
        <begin position="11"/>
        <end position="197"/>
    </location>
</feature>
<dbReference type="InterPro" id="IPR004550">
    <property type="entry name" value="AsnASE_II"/>
</dbReference>
<feature type="active site" evidence="3">
    <location>
        <position position="20"/>
    </location>
</feature>
<dbReference type="SUPFAM" id="SSF53774">
    <property type="entry name" value="Glutaminase/Asparaginase"/>
    <property type="match status" value="1"/>
</dbReference>
<dbReference type="PANTHER" id="PTHR11707">
    <property type="entry name" value="L-ASPARAGINASE"/>
    <property type="match status" value="1"/>
</dbReference>
<proteinExistence type="inferred from homology"/>
<dbReference type="InterPro" id="IPR027475">
    <property type="entry name" value="Asparaginase/glutaminase_AS2"/>
</dbReference>
<dbReference type="InterPro" id="IPR040919">
    <property type="entry name" value="Asparaginase_C"/>
</dbReference>
<gene>
    <name evidence="7" type="ORF">WKW77_01855</name>
</gene>
<dbReference type="PANTHER" id="PTHR11707:SF28">
    <property type="entry name" value="60 KDA LYSOPHOSPHOLIPASE"/>
    <property type="match status" value="1"/>
</dbReference>
<evidence type="ECO:0000313" key="7">
    <source>
        <dbReference type="EMBL" id="MEJ8809794.1"/>
    </source>
</evidence>
<dbReference type="PROSITE" id="PS51732">
    <property type="entry name" value="ASN_GLN_ASE_3"/>
    <property type="match status" value="1"/>
</dbReference>
<feature type="domain" description="Asparaginase/glutaminase C-terminal" evidence="6">
    <location>
        <begin position="222"/>
        <end position="321"/>
    </location>
</feature>
<dbReference type="InterPro" id="IPR027474">
    <property type="entry name" value="L-asparaginase_N"/>
</dbReference>
<feature type="active site" evidence="4">
    <location>
        <position position="99"/>
    </location>
</feature>
<comment type="caution">
    <text evidence="7">The sequence shown here is derived from an EMBL/GenBank/DDBJ whole genome shotgun (WGS) entry which is preliminary data.</text>
</comment>
<dbReference type="Proteomes" id="UP001365846">
    <property type="component" value="Unassembled WGS sequence"/>
</dbReference>
<dbReference type="InterPro" id="IPR006034">
    <property type="entry name" value="Asparaginase/glutaminase-like"/>
</dbReference>
<dbReference type="PIRSF" id="PIRSF001220">
    <property type="entry name" value="L-ASNase_gatD"/>
    <property type="match status" value="1"/>
</dbReference>
<keyword evidence="8" id="KW-1185">Reference proteome</keyword>
<dbReference type="SMART" id="SM00870">
    <property type="entry name" value="Asparaginase"/>
    <property type="match status" value="1"/>
</dbReference>
<evidence type="ECO:0000256" key="1">
    <source>
        <dbReference type="ARBA" id="ARBA00010518"/>
    </source>
</evidence>
<dbReference type="CDD" id="cd08964">
    <property type="entry name" value="L-asparaginase_II"/>
    <property type="match status" value="1"/>
</dbReference>
<dbReference type="Pfam" id="PF17763">
    <property type="entry name" value="Asparaginase_C"/>
    <property type="match status" value="1"/>
</dbReference>
<dbReference type="EMBL" id="JBBKZU010000001">
    <property type="protein sequence ID" value="MEJ8809794.1"/>
    <property type="molecule type" value="Genomic_DNA"/>
</dbReference>
<sequence>MRENIQGGTRRVVVLGTGGTIAGRASQAGDNIGYTAGQVGVADLLGGIEAPEGVALLAEQVSQIDSKDMSFAIWQKLAQRCAYWLAEADVAGIVITHGTDTLEETAFFLQSVLAPSKPVVLTCAMRPATALAPDGPQNVRDAIVVVATPGARGVVAVCAGTVHGAADVQKVHTYRLDAFDSGDAGPLAYVEEGAVLALRNWPEPQLATPVFDRVVSAASWPRIEILVSHAEARGTIVDALVAERKRGAPDAVQGIVLAATGNGTLHHALEAAALRAQAEGIAVVRATRCLKGRILPKTGETLRDAGGLTPVKARIALALELLSSRA</sequence>
<evidence type="ECO:0000313" key="8">
    <source>
        <dbReference type="Proteomes" id="UP001365846"/>
    </source>
</evidence>
<keyword evidence="2" id="KW-0378">Hydrolase</keyword>
<evidence type="ECO:0000259" key="6">
    <source>
        <dbReference type="Pfam" id="PF17763"/>
    </source>
</evidence>
<dbReference type="Gene3D" id="3.40.50.1170">
    <property type="entry name" value="L-asparaginase, N-terminal domain"/>
    <property type="match status" value="1"/>
</dbReference>
<reference evidence="7 8" key="1">
    <citation type="submission" date="2024-03" db="EMBL/GenBank/DDBJ databases">
        <title>Novel species of the genus Variovorax.</title>
        <authorList>
            <person name="Liu Q."/>
            <person name="Xin Y.-H."/>
        </authorList>
    </citation>
    <scope>NUCLEOTIDE SEQUENCE [LARGE SCALE GENOMIC DNA]</scope>
    <source>
        <strain evidence="7 8">KACC 18899</strain>
    </source>
</reference>
<dbReference type="PRINTS" id="PR00139">
    <property type="entry name" value="ASNGLNASE"/>
</dbReference>
<evidence type="ECO:0000256" key="4">
    <source>
        <dbReference type="PROSITE-ProRule" id="PRU10100"/>
    </source>
</evidence>
<dbReference type="RefSeq" id="WP_340355120.1">
    <property type="nucleotide sequence ID" value="NZ_JBBKZU010000001.1"/>
</dbReference>
<evidence type="ECO:0000259" key="5">
    <source>
        <dbReference type="Pfam" id="PF00710"/>
    </source>
</evidence>
<dbReference type="InterPro" id="IPR027473">
    <property type="entry name" value="L-asparaginase_C"/>
</dbReference>
<dbReference type="InterPro" id="IPR036152">
    <property type="entry name" value="Asp/glu_Ase-like_sf"/>
</dbReference>
<evidence type="ECO:0000256" key="3">
    <source>
        <dbReference type="PROSITE-ProRule" id="PRU10099"/>
    </source>
</evidence>
<dbReference type="SFLD" id="SFLDS00057">
    <property type="entry name" value="Glutaminase/Asparaginase"/>
    <property type="match status" value="1"/>
</dbReference>
<evidence type="ECO:0000256" key="2">
    <source>
        <dbReference type="ARBA" id="ARBA00022801"/>
    </source>
</evidence>
<comment type="similarity">
    <text evidence="1">Belongs to the asparaginase 1 family.</text>
</comment>
<dbReference type="PROSITE" id="PS00917">
    <property type="entry name" value="ASN_GLN_ASE_2"/>
    <property type="match status" value="1"/>
</dbReference>